<evidence type="ECO:0000313" key="4">
    <source>
        <dbReference type="Proteomes" id="UP000694255"/>
    </source>
</evidence>
<dbReference type="InterPro" id="IPR001611">
    <property type="entry name" value="Leu-rich_rpt"/>
</dbReference>
<evidence type="ECO:0000256" key="1">
    <source>
        <dbReference type="ARBA" id="ARBA00022614"/>
    </source>
</evidence>
<dbReference type="EMBL" id="JAGSYN010000026">
    <property type="protein sequence ID" value="KAG7666263.1"/>
    <property type="molecule type" value="Genomic_DNA"/>
</dbReference>
<sequence length="699" mass="80832">MPDRKFFYPGSLPLPNEVLELVFSYIPTRNLLVYSSIPFIRKHAIAELNTRNLEINLGTSQYRYDTLGYDIVEKWRYVPIGDETMLEQRSYQYMFPQHIYFQDGDGTDEFLEFMKHRPKLRLESIRSNFATLMEVYEKDPYLISRIQKILLFFHGDPVDFLLRTSNFPFPIHSISTSGTPKYGNHQFYLEKCPLVRRLDQLSRLNIGDNIDPEELKYLPRRLKDLTINLESNPTIFKPCLPETLETLDITFPTGFGLEAIIEFDIGGLKNLKNLSCQYMTLKYLSSLKASDKIESLYIYATKLESLRGIEKYTRLTDLDVTSTDLDPYWIFDCNLPDSIQRLSFQLLHTGQLSDDYESEVRRMPNRRPPIQLPPKVRSCLINSPIIFFPQNYVFPESLRILCLSAEIMPSVPRLPNLIVFKLSCRHRLTLPEPLPRSLVYLETSIVPENEDFLVNPPNLTRFKYAPIHSHLSNFEYQLPESLRALDLGMNHLGSLNVEDSNLTAIDLSSNKFFGFEGLELPDTVQELDLKFSVLTVLPNDRFRLPANLSRLNLSICHIDTESLNKMKLKRLRHLSNLTLAANDISELKASFLPTSLKVLELSSNSQLQILDSDVFKVLTNLQYLYLRNCEFSWLPPIEFPPSLKYLTLEGNNLTDVDGLEFSENHQMKKIELSGNPFANKEAVLNKLRSKLGRKVVIDI</sequence>
<name>A0A8J5QU98_9ASCO</name>
<dbReference type="AlphaFoldDB" id="A0A8J5QU98"/>
<reference evidence="3 4" key="1">
    <citation type="journal article" date="2021" name="DNA Res.">
        <title>Genome analysis of Candida subhashii reveals its hybrid nature and dual mitochondrial genome conformations.</title>
        <authorList>
            <person name="Mixao V."/>
            <person name="Hegedusova E."/>
            <person name="Saus E."/>
            <person name="Pryszcz L.P."/>
            <person name="Cillingova A."/>
            <person name="Nosek J."/>
            <person name="Gabaldon T."/>
        </authorList>
    </citation>
    <scope>NUCLEOTIDE SEQUENCE [LARGE SCALE GENOMIC DNA]</scope>
    <source>
        <strain evidence="3 4">CBS 10753</strain>
    </source>
</reference>
<organism evidence="3 4">
    <name type="scientific">[Candida] subhashii</name>
    <dbReference type="NCBI Taxonomy" id="561895"/>
    <lineage>
        <taxon>Eukaryota</taxon>
        <taxon>Fungi</taxon>
        <taxon>Dikarya</taxon>
        <taxon>Ascomycota</taxon>
        <taxon>Saccharomycotina</taxon>
        <taxon>Pichiomycetes</taxon>
        <taxon>Debaryomycetaceae</taxon>
        <taxon>Spathaspora</taxon>
    </lineage>
</organism>
<dbReference type="PANTHER" id="PTHR45617">
    <property type="entry name" value="LEUCINE RICH REPEAT FAMILY PROTEIN"/>
    <property type="match status" value="1"/>
</dbReference>
<dbReference type="Pfam" id="PF13855">
    <property type="entry name" value="LRR_8"/>
    <property type="match status" value="1"/>
</dbReference>
<dbReference type="PROSITE" id="PS51450">
    <property type="entry name" value="LRR"/>
    <property type="match status" value="1"/>
</dbReference>
<proteinExistence type="predicted"/>
<keyword evidence="2" id="KW-0677">Repeat</keyword>
<keyword evidence="1" id="KW-0433">Leucine-rich repeat</keyword>
<evidence type="ECO:0000313" key="3">
    <source>
        <dbReference type="EMBL" id="KAG7666263.1"/>
    </source>
</evidence>
<dbReference type="OrthoDB" id="2015831at2759"/>
<evidence type="ECO:0008006" key="5">
    <source>
        <dbReference type="Google" id="ProtNLM"/>
    </source>
</evidence>
<evidence type="ECO:0000256" key="2">
    <source>
        <dbReference type="ARBA" id="ARBA00022737"/>
    </source>
</evidence>
<dbReference type="Proteomes" id="UP000694255">
    <property type="component" value="Unassembled WGS sequence"/>
</dbReference>
<protein>
    <recommendedName>
        <fullName evidence="5">F-box domain-containing protein</fullName>
    </recommendedName>
</protein>
<dbReference type="RefSeq" id="XP_049266495.1">
    <property type="nucleotide sequence ID" value="XM_049405666.1"/>
</dbReference>
<accession>A0A8J5QU98</accession>
<comment type="caution">
    <text evidence="3">The sequence shown here is derived from an EMBL/GenBank/DDBJ whole genome shotgun (WGS) entry which is preliminary data.</text>
</comment>
<dbReference type="PANTHER" id="PTHR45617:SF181">
    <property type="entry name" value="LP04042P"/>
    <property type="match status" value="1"/>
</dbReference>
<gene>
    <name evidence="3" type="ORF">J8A68_000194</name>
</gene>
<keyword evidence="4" id="KW-1185">Reference proteome</keyword>
<dbReference type="GeneID" id="73466995"/>